<accession>A0A2R4WK56</accession>
<protein>
    <submittedName>
        <fullName evidence="2">PIN domain-containing protein</fullName>
    </submittedName>
</protein>
<name>A0A2R4WK56_9HYPH</name>
<dbReference type="AlphaFoldDB" id="A0A2R4WK56"/>
<dbReference type="InterPro" id="IPR029060">
    <property type="entry name" value="PIN-like_dom_sf"/>
</dbReference>
<sequence length="129" mass="13371">MSGFVLDASAPLALLRDEPGVDRVKAVIDGAAMGAVNWAEVVSHYAKLGAARSDIEATLRPLPIRVVPADADLSVFAGTLRPITLPLGSSLGDRDCLALAGREAATALTAERRRRDIAAAAAVAVESIR</sequence>
<dbReference type="EMBL" id="CP028843">
    <property type="protein sequence ID" value="AWB21931.1"/>
    <property type="molecule type" value="Genomic_DNA"/>
</dbReference>
<reference evidence="2 3" key="1">
    <citation type="submission" date="2018-04" db="EMBL/GenBank/DDBJ databases">
        <title>Methylobacterium sp. PR1016A genome.</title>
        <authorList>
            <person name="Park W."/>
        </authorList>
    </citation>
    <scope>NUCLEOTIDE SEQUENCE [LARGE SCALE GENOMIC DNA]</scope>
    <source>
        <strain evidence="2 3">PR1016A</strain>
    </source>
</reference>
<dbReference type="SUPFAM" id="SSF88723">
    <property type="entry name" value="PIN domain-like"/>
    <property type="match status" value="1"/>
</dbReference>
<evidence type="ECO:0000313" key="2">
    <source>
        <dbReference type="EMBL" id="AWB21931.1"/>
    </source>
</evidence>
<dbReference type="CDD" id="cd18682">
    <property type="entry name" value="PIN_VapC-like"/>
    <property type="match status" value="1"/>
</dbReference>
<proteinExistence type="predicted"/>
<evidence type="ECO:0000313" key="3">
    <source>
        <dbReference type="Proteomes" id="UP000244755"/>
    </source>
</evidence>
<dbReference type="InterPro" id="IPR002716">
    <property type="entry name" value="PIN_dom"/>
</dbReference>
<dbReference type="Proteomes" id="UP000244755">
    <property type="component" value="Chromosome 1"/>
</dbReference>
<dbReference type="Pfam" id="PF01850">
    <property type="entry name" value="PIN"/>
    <property type="match status" value="1"/>
</dbReference>
<dbReference type="KEGG" id="mee:DA075_14160"/>
<organism evidence="2 3">
    <name type="scientific">Methylobacterium currus</name>
    <dbReference type="NCBI Taxonomy" id="2051553"/>
    <lineage>
        <taxon>Bacteria</taxon>
        <taxon>Pseudomonadati</taxon>
        <taxon>Pseudomonadota</taxon>
        <taxon>Alphaproteobacteria</taxon>
        <taxon>Hyphomicrobiales</taxon>
        <taxon>Methylobacteriaceae</taxon>
        <taxon>Methylobacterium</taxon>
    </lineage>
</organism>
<keyword evidence="3" id="KW-1185">Reference proteome</keyword>
<dbReference type="Gene3D" id="3.40.50.1010">
    <property type="entry name" value="5'-nuclease"/>
    <property type="match status" value="1"/>
</dbReference>
<dbReference type="RefSeq" id="WP_099953777.1">
    <property type="nucleotide sequence ID" value="NZ_CP028843.1"/>
</dbReference>
<evidence type="ECO:0000259" key="1">
    <source>
        <dbReference type="Pfam" id="PF01850"/>
    </source>
</evidence>
<feature type="domain" description="PIN" evidence="1">
    <location>
        <begin position="5"/>
        <end position="118"/>
    </location>
</feature>
<gene>
    <name evidence="2" type="ORF">DA075_14160</name>
</gene>
<dbReference type="OrthoDB" id="286092at2"/>